<evidence type="ECO:0000313" key="3">
    <source>
        <dbReference type="Proteomes" id="UP000515563"/>
    </source>
</evidence>
<feature type="compositionally biased region" description="Pro residues" evidence="1">
    <location>
        <begin position="36"/>
        <end position="59"/>
    </location>
</feature>
<organism evidence="2 3">
    <name type="scientific">Kribbella qitaiheensis</name>
    <dbReference type="NCBI Taxonomy" id="1544730"/>
    <lineage>
        <taxon>Bacteria</taxon>
        <taxon>Bacillati</taxon>
        <taxon>Actinomycetota</taxon>
        <taxon>Actinomycetes</taxon>
        <taxon>Propionibacteriales</taxon>
        <taxon>Kribbellaceae</taxon>
        <taxon>Kribbella</taxon>
    </lineage>
</organism>
<proteinExistence type="predicted"/>
<sequence length="85" mass="8556">MSTATAGECSTGAQRRRIGGAIGRGTPGPGLASPRPASPRPASPRPASPRPASPRPASPRPARTRVGQRPDRGAGGCLSLCDSCR</sequence>
<feature type="region of interest" description="Disordered" evidence="1">
    <location>
        <begin position="1"/>
        <end position="75"/>
    </location>
</feature>
<dbReference type="Proteomes" id="UP000515563">
    <property type="component" value="Chromosome"/>
</dbReference>
<dbReference type="KEGG" id="kqi:F1D05_37205"/>
<evidence type="ECO:0000313" key="2">
    <source>
        <dbReference type="EMBL" id="QNE22513.1"/>
    </source>
</evidence>
<gene>
    <name evidence="2" type="ORF">F1D05_37205</name>
</gene>
<protein>
    <submittedName>
        <fullName evidence="2">Uncharacterized protein</fullName>
    </submittedName>
</protein>
<name>A0A7G6X8E8_9ACTN</name>
<dbReference type="EMBL" id="CP043661">
    <property type="protein sequence ID" value="QNE22513.1"/>
    <property type="molecule type" value="Genomic_DNA"/>
</dbReference>
<reference evidence="2 3" key="2">
    <citation type="journal article" date="2020" name="Microbiol. Resour. Announc.">
        <title>Antarctic desert soil bacteria exhibit high novel natural product potential, evaluated through long-read genome sequencing and comparative genomics.</title>
        <authorList>
            <person name="Benaud N."/>
            <person name="Edwards R.J."/>
            <person name="Amos T.G."/>
            <person name="D'Agostino P.M."/>
            <person name="Gutierrez-Chavez C."/>
            <person name="Montgomery K."/>
            <person name="Nicetic I."/>
            <person name="Ferrari B.C."/>
        </authorList>
    </citation>
    <scope>NUCLEOTIDE SEQUENCE [LARGE SCALE GENOMIC DNA]</scope>
    <source>
        <strain evidence="2 3">SPB151</strain>
    </source>
</reference>
<reference evidence="3" key="1">
    <citation type="submission" date="2019-09" db="EMBL/GenBank/DDBJ databases">
        <title>Antimicrobial potential of Antarctic Bacteria.</title>
        <authorList>
            <person name="Benaud N."/>
            <person name="Edwards R.J."/>
            <person name="Ferrari B.C."/>
        </authorList>
    </citation>
    <scope>NUCLEOTIDE SEQUENCE [LARGE SCALE GENOMIC DNA]</scope>
    <source>
        <strain evidence="3">SPB151</strain>
    </source>
</reference>
<keyword evidence="3" id="KW-1185">Reference proteome</keyword>
<accession>A0A7G6X8E8</accession>
<dbReference type="AlphaFoldDB" id="A0A7G6X8E8"/>
<evidence type="ECO:0000256" key="1">
    <source>
        <dbReference type="SAM" id="MobiDB-lite"/>
    </source>
</evidence>